<organism evidence="1 2">
    <name type="scientific">Nesidiocoris tenuis</name>
    <dbReference type="NCBI Taxonomy" id="355587"/>
    <lineage>
        <taxon>Eukaryota</taxon>
        <taxon>Metazoa</taxon>
        <taxon>Ecdysozoa</taxon>
        <taxon>Arthropoda</taxon>
        <taxon>Hexapoda</taxon>
        <taxon>Insecta</taxon>
        <taxon>Pterygota</taxon>
        <taxon>Neoptera</taxon>
        <taxon>Paraneoptera</taxon>
        <taxon>Hemiptera</taxon>
        <taxon>Heteroptera</taxon>
        <taxon>Panheteroptera</taxon>
        <taxon>Cimicomorpha</taxon>
        <taxon>Miridae</taxon>
        <taxon>Dicyphina</taxon>
        <taxon>Nesidiocoris</taxon>
    </lineage>
</organism>
<gene>
    <name evidence="1" type="ORF">NTJ_04167</name>
</gene>
<proteinExistence type="predicted"/>
<evidence type="ECO:0000313" key="1">
    <source>
        <dbReference type="EMBL" id="BES91359.1"/>
    </source>
</evidence>
<keyword evidence="2" id="KW-1185">Reference proteome</keyword>
<evidence type="ECO:0000313" key="2">
    <source>
        <dbReference type="Proteomes" id="UP001307889"/>
    </source>
</evidence>
<name>A0ABN7AGK3_9HEMI</name>
<protein>
    <submittedName>
        <fullName evidence="1">Uncharacterized protein</fullName>
    </submittedName>
</protein>
<dbReference type="Proteomes" id="UP001307889">
    <property type="component" value="Chromosome 2"/>
</dbReference>
<accession>A0ABN7AGK3</accession>
<reference evidence="1 2" key="1">
    <citation type="submission" date="2023-09" db="EMBL/GenBank/DDBJ databases">
        <title>Nesidiocoris tenuis whole genome shotgun sequence.</title>
        <authorList>
            <person name="Shibata T."/>
            <person name="Shimoda M."/>
            <person name="Kobayashi T."/>
            <person name="Uehara T."/>
        </authorList>
    </citation>
    <scope>NUCLEOTIDE SEQUENCE [LARGE SCALE GENOMIC DNA]</scope>
    <source>
        <strain evidence="1 2">Japan</strain>
    </source>
</reference>
<dbReference type="EMBL" id="AP028910">
    <property type="protein sequence ID" value="BES91359.1"/>
    <property type="molecule type" value="Genomic_DNA"/>
</dbReference>
<sequence>MRNSGVGISRDMSPLARDRCNRMLKLRWVLRNCYPNLDLNMRLHYDKLQINGRVFEWDAEDLVDRPQMQIRLEQVEGKHC</sequence>